<reference evidence="1 2" key="1">
    <citation type="journal article" date="2018" name="Mol. Biol. Evol.">
        <title>Analysis of the draft genome of the red seaweed Gracilariopsis chorda provides insights into genome size evolution in Rhodophyta.</title>
        <authorList>
            <person name="Lee J."/>
            <person name="Yang E.C."/>
            <person name="Graf L."/>
            <person name="Yang J.H."/>
            <person name="Qiu H."/>
            <person name="Zel Zion U."/>
            <person name="Chan C.X."/>
            <person name="Stephens T.G."/>
            <person name="Weber A.P.M."/>
            <person name="Boo G.H."/>
            <person name="Boo S.M."/>
            <person name="Kim K.M."/>
            <person name="Shin Y."/>
            <person name="Jung M."/>
            <person name="Lee S.J."/>
            <person name="Yim H.S."/>
            <person name="Lee J.H."/>
            <person name="Bhattacharya D."/>
            <person name="Yoon H.S."/>
        </authorList>
    </citation>
    <scope>NUCLEOTIDE SEQUENCE [LARGE SCALE GENOMIC DNA]</scope>
    <source>
        <strain evidence="1 2">SKKU-2015</strain>
        <tissue evidence="1">Whole body</tissue>
    </source>
</reference>
<dbReference type="EMBL" id="NBIV01000157">
    <property type="protein sequence ID" value="PXF42584.1"/>
    <property type="molecule type" value="Genomic_DNA"/>
</dbReference>
<dbReference type="OrthoDB" id="10399162at2759"/>
<comment type="caution">
    <text evidence="1">The sequence shown here is derived from an EMBL/GenBank/DDBJ whole genome shotgun (WGS) entry which is preliminary data.</text>
</comment>
<keyword evidence="2" id="KW-1185">Reference proteome</keyword>
<evidence type="ECO:0000313" key="2">
    <source>
        <dbReference type="Proteomes" id="UP000247409"/>
    </source>
</evidence>
<gene>
    <name evidence="1" type="ORF">BWQ96_07679</name>
</gene>
<proteinExistence type="predicted"/>
<accession>A0A2V3IKF9</accession>
<name>A0A2V3IKF9_9FLOR</name>
<dbReference type="AlphaFoldDB" id="A0A2V3IKF9"/>
<organism evidence="1 2">
    <name type="scientific">Gracilariopsis chorda</name>
    <dbReference type="NCBI Taxonomy" id="448386"/>
    <lineage>
        <taxon>Eukaryota</taxon>
        <taxon>Rhodophyta</taxon>
        <taxon>Florideophyceae</taxon>
        <taxon>Rhodymeniophycidae</taxon>
        <taxon>Gracilariales</taxon>
        <taxon>Gracilariaceae</taxon>
        <taxon>Gracilariopsis</taxon>
    </lineage>
</organism>
<sequence length="161" mass="18243">MVQFSIFLSDLFYLRAIWEHEETLVSNASLAILLPAGITKSNISSQVVQNGMISEVVIDLLKVMTDSIMLFKSWLPKQFDPLKPYHPNIGGFNKALKELRGDNSQRIHSFCHIHPPFTVETQVPLKQVLNFGEGLRVFNVDLKAPDVTYAQKDDMDEVIVN</sequence>
<protein>
    <submittedName>
        <fullName evidence="1">Uncharacterized protein</fullName>
    </submittedName>
</protein>
<dbReference type="Proteomes" id="UP000247409">
    <property type="component" value="Unassembled WGS sequence"/>
</dbReference>
<evidence type="ECO:0000313" key="1">
    <source>
        <dbReference type="EMBL" id="PXF42584.1"/>
    </source>
</evidence>